<feature type="coiled-coil region" evidence="5">
    <location>
        <begin position="623"/>
        <end position="650"/>
    </location>
</feature>
<feature type="region of interest" description="Disordered" evidence="6">
    <location>
        <begin position="871"/>
        <end position="890"/>
    </location>
</feature>
<evidence type="ECO:0000256" key="2">
    <source>
        <dbReference type="ARBA" id="ARBA00022553"/>
    </source>
</evidence>
<protein>
    <submittedName>
        <fullName evidence="8">Nesprin-2</fullName>
    </submittedName>
</protein>
<dbReference type="PANTHER" id="PTHR14514">
    <property type="entry name" value="PKA ANCHORING PROTEIN"/>
    <property type="match status" value="1"/>
</dbReference>
<feature type="region of interest" description="Disordered" evidence="6">
    <location>
        <begin position="464"/>
        <end position="512"/>
    </location>
</feature>
<name>G3H4Y9_CRIGR</name>
<feature type="compositionally biased region" description="Polar residues" evidence="6">
    <location>
        <begin position="465"/>
        <end position="477"/>
    </location>
</feature>
<dbReference type="STRING" id="10029.G3H4Y9"/>
<feature type="region of interest" description="Disordered" evidence="6">
    <location>
        <begin position="822"/>
        <end position="843"/>
    </location>
</feature>
<dbReference type="PANTHER" id="PTHR14514:SF4">
    <property type="entry name" value="NESPRIN-2"/>
    <property type="match status" value="1"/>
</dbReference>
<dbReference type="InParanoid" id="G3H4Y9"/>
<keyword evidence="3" id="KW-0677">Repeat</keyword>
<organism evidence="8 9">
    <name type="scientific">Cricetulus griseus</name>
    <name type="common">Chinese hamster</name>
    <name type="synonym">Cricetulus barabensis griseus</name>
    <dbReference type="NCBI Taxonomy" id="10029"/>
    <lineage>
        <taxon>Eukaryota</taxon>
        <taxon>Metazoa</taxon>
        <taxon>Chordata</taxon>
        <taxon>Craniata</taxon>
        <taxon>Vertebrata</taxon>
        <taxon>Euteleostomi</taxon>
        <taxon>Mammalia</taxon>
        <taxon>Eutheria</taxon>
        <taxon>Euarchontoglires</taxon>
        <taxon>Glires</taxon>
        <taxon>Rodentia</taxon>
        <taxon>Myomorpha</taxon>
        <taxon>Muroidea</taxon>
        <taxon>Cricetidae</taxon>
        <taxon>Cricetinae</taxon>
        <taxon>Cricetulus</taxon>
    </lineage>
</organism>
<dbReference type="SUPFAM" id="SSF47576">
    <property type="entry name" value="Calponin-homology domain, CH-domain"/>
    <property type="match status" value="1"/>
</dbReference>
<dbReference type="EMBL" id="JH000149">
    <property type="protein sequence ID" value="EGV99759.1"/>
    <property type="molecule type" value="Genomic_DNA"/>
</dbReference>
<keyword evidence="4" id="KW-0472">Membrane</keyword>
<dbReference type="PROSITE" id="PS50021">
    <property type="entry name" value="CH"/>
    <property type="match status" value="1"/>
</dbReference>
<feature type="compositionally biased region" description="Basic and acidic residues" evidence="6">
    <location>
        <begin position="485"/>
        <end position="499"/>
    </location>
</feature>
<evidence type="ECO:0000256" key="1">
    <source>
        <dbReference type="ARBA" id="ARBA00004308"/>
    </source>
</evidence>
<dbReference type="Pfam" id="PF00307">
    <property type="entry name" value="CH"/>
    <property type="match status" value="1"/>
</dbReference>
<evidence type="ECO:0000313" key="9">
    <source>
        <dbReference type="Proteomes" id="UP000001075"/>
    </source>
</evidence>
<evidence type="ECO:0000256" key="5">
    <source>
        <dbReference type="SAM" id="Coils"/>
    </source>
</evidence>
<feature type="coiled-coil region" evidence="5">
    <location>
        <begin position="319"/>
        <end position="353"/>
    </location>
</feature>
<reference evidence="9" key="1">
    <citation type="journal article" date="2011" name="Nat. Biotechnol.">
        <title>The genomic sequence of the Chinese hamster ovary (CHO)-K1 cell line.</title>
        <authorList>
            <person name="Xu X."/>
            <person name="Nagarajan H."/>
            <person name="Lewis N.E."/>
            <person name="Pan S."/>
            <person name="Cai Z."/>
            <person name="Liu X."/>
            <person name="Chen W."/>
            <person name="Xie M."/>
            <person name="Wang W."/>
            <person name="Hammond S."/>
            <person name="Andersen M.R."/>
            <person name="Neff N."/>
            <person name="Passarelli B."/>
            <person name="Koh W."/>
            <person name="Fan H.C."/>
            <person name="Wang J."/>
            <person name="Gui Y."/>
            <person name="Lee K.H."/>
            <person name="Betenbaugh M.J."/>
            <person name="Quake S.R."/>
            <person name="Famili I."/>
            <person name="Palsson B.O."/>
            <person name="Wang J."/>
        </authorList>
    </citation>
    <scope>NUCLEOTIDE SEQUENCE [LARGE SCALE GENOMIC DNA]</scope>
    <source>
        <strain evidence="9">CHO K1 cell line</strain>
    </source>
</reference>
<feature type="domain" description="Calponin-homology (CH)" evidence="7">
    <location>
        <begin position="1"/>
        <end position="73"/>
    </location>
</feature>
<comment type="subcellular location">
    <subcellularLocation>
        <location evidence="1">Endomembrane system</location>
    </subcellularLocation>
</comment>
<proteinExistence type="predicted"/>
<keyword evidence="2" id="KW-0597">Phosphoprotein</keyword>
<feature type="coiled-coil region" evidence="5">
    <location>
        <begin position="726"/>
        <end position="753"/>
    </location>
</feature>
<evidence type="ECO:0000256" key="3">
    <source>
        <dbReference type="ARBA" id="ARBA00022737"/>
    </source>
</evidence>
<evidence type="ECO:0000259" key="7">
    <source>
        <dbReference type="PROSITE" id="PS50021"/>
    </source>
</evidence>
<dbReference type="InterPro" id="IPR001715">
    <property type="entry name" value="CH_dom"/>
</dbReference>
<dbReference type="InterPro" id="IPR036872">
    <property type="entry name" value="CH_dom_sf"/>
</dbReference>
<dbReference type="InterPro" id="IPR057057">
    <property type="entry name" value="Spectrin_SYNE1"/>
</dbReference>
<evidence type="ECO:0000313" key="8">
    <source>
        <dbReference type="EMBL" id="EGV99759.1"/>
    </source>
</evidence>
<dbReference type="Proteomes" id="UP000001075">
    <property type="component" value="Unassembled WGS sequence"/>
</dbReference>
<keyword evidence="5" id="KW-0175">Coiled coil</keyword>
<dbReference type="AlphaFoldDB" id="G3H4Y9"/>
<dbReference type="Pfam" id="PF25034">
    <property type="entry name" value="Spectrin_SYNE1"/>
    <property type="match status" value="1"/>
</dbReference>
<sequence length="903" mass="103332">MAFLAVIHALRPDLIDMDSVRHRSSKENLKEAFRIAEHELKIPRLLEPEDVDVVNPDEKSIMTYVAQFLKYSKDAPCTEASAQAKVKDAMAWLTLQEKKLQKMQKDSASETYVNKYHSLLSFMESLNEEKEPFVDVLSPKGSTKELDEDQLQLRGAWASFTCQIAAWKAELDEALPSPLKETEAWLTDVEELVEEGLPTSQNYSEAVPLIQEKMSLFKSLMGSSDYHSNILLTFENQDESRLPVVPPDKLEEMKRRLNTILGRKFILLLEFQASKYSVLALLDEAKGKLAVWNVTYETEESVAVLLEDWRKFIEEKKFLAQLDNSFQKCEETYKNLGRECESVKEEYVTLEKNVHLCRQHIHNTKATLQRVLTCWATYKEDLPLLKASFEATKKDQIKEVPFETLSHWNTKYTSLNEVGSFLVEVSSGEVGASVSKELRRLNKRWRKFIPKTPLELKQPLRKIQDQTTGNGSGTILSEASAVPAEPHESHDGDMKAVEKQEDEESMGQSKVNEEVEKLLKELRLWELETKSILGLLRHGDDVDGSLVDTLQHLIAKGSMYEELLARTEDTLHMDVESVSNLESFQNVLRAGLQAKIQDAKEGVQITMVELSALWKNLSGESPEQDVRLQLEEAKKNLESYIMRAQQLLGQRAHPGGLISKYKEALEIFNTNSLAKYLQAVEELKHHAPSDEKLRLEEQYRDACAKWEPLHHEISLYIQQLKIAMEEGKLRDNIAKLEKQINKEKKLLRRGKTRGLIQEHEVCFSPESVAHQLEHHVGVLRVLCEELTSPESQQELKRALRDYEQKIERLVKCASEIHMTLRSSQEDALEERGALTTTENGRRDAHSEALLEIPENQPSTEKVLNAMEPLKNFSQTPELKPQQEGSIVEKEGKDCKALSDLWER</sequence>
<accession>G3H4Y9</accession>
<evidence type="ECO:0000256" key="4">
    <source>
        <dbReference type="ARBA" id="ARBA00023136"/>
    </source>
</evidence>
<gene>
    <name evidence="8" type="ORF">I79_005353</name>
</gene>
<dbReference type="Gene3D" id="1.10.418.10">
    <property type="entry name" value="Calponin-like domain"/>
    <property type="match status" value="1"/>
</dbReference>
<evidence type="ECO:0000256" key="6">
    <source>
        <dbReference type="SAM" id="MobiDB-lite"/>
    </source>
</evidence>